<feature type="compositionally biased region" description="Polar residues" evidence="4">
    <location>
        <begin position="1338"/>
        <end position="1363"/>
    </location>
</feature>
<dbReference type="Pfam" id="PF00379">
    <property type="entry name" value="Chitin_bind_4"/>
    <property type="match status" value="1"/>
</dbReference>
<feature type="compositionally biased region" description="Polar residues" evidence="4">
    <location>
        <begin position="920"/>
        <end position="937"/>
    </location>
</feature>
<keyword evidence="2 5" id="KW-0732">Signal</keyword>
<evidence type="ECO:0000256" key="4">
    <source>
        <dbReference type="SAM" id="MobiDB-lite"/>
    </source>
</evidence>
<dbReference type="GeneID" id="116413062"/>
<evidence type="ECO:0000256" key="3">
    <source>
        <dbReference type="PROSITE-ProRule" id="PRU00497"/>
    </source>
</evidence>
<feature type="signal peptide" evidence="5">
    <location>
        <begin position="1"/>
        <end position="16"/>
    </location>
</feature>
<feature type="compositionally biased region" description="Basic and acidic residues" evidence="4">
    <location>
        <begin position="682"/>
        <end position="692"/>
    </location>
</feature>
<feature type="compositionally biased region" description="Basic and acidic residues" evidence="4">
    <location>
        <begin position="641"/>
        <end position="654"/>
    </location>
</feature>
<gene>
    <name evidence="7" type="primary">LOC116413062</name>
</gene>
<dbReference type="GO" id="GO:0042302">
    <property type="term" value="F:structural constituent of cuticle"/>
    <property type="evidence" value="ECO:0007669"/>
    <property type="project" value="UniProtKB-UniRule"/>
</dbReference>
<evidence type="ECO:0000256" key="2">
    <source>
        <dbReference type="ARBA" id="ARBA00022729"/>
    </source>
</evidence>
<dbReference type="PRINTS" id="PR00947">
    <property type="entry name" value="CUTICLE"/>
</dbReference>
<feature type="region of interest" description="Disordered" evidence="4">
    <location>
        <begin position="988"/>
        <end position="1154"/>
    </location>
</feature>
<dbReference type="PROSITE" id="PS51155">
    <property type="entry name" value="CHIT_BIND_RR_2"/>
    <property type="match status" value="1"/>
</dbReference>
<dbReference type="InterPro" id="IPR031311">
    <property type="entry name" value="CHIT_BIND_RR_consensus"/>
</dbReference>
<dbReference type="PROSITE" id="PS00233">
    <property type="entry name" value="CHIT_BIND_RR_1"/>
    <property type="match status" value="1"/>
</dbReference>
<evidence type="ECO:0000256" key="1">
    <source>
        <dbReference type="ARBA" id="ARBA00022460"/>
    </source>
</evidence>
<feature type="compositionally biased region" description="Polar residues" evidence="4">
    <location>
        <begin position="1288"/>
        <end position="1302"/>
    </location>
</feature>
<feature type="region of interest" description="Disordered" evidence="4">
    <location>
        <begin position="1200"/>
        <end position="1386"/>
    </location>
</feature>
<feature type="compositionally biased region" description="Polar residues" evidence="4">
    <location>
        <begin position="1027"/>
        <end position="1071"/>
    </location>
</feature>
<evidence type="ECO:0000313" key="7">
    <source>
        <dbReference type="RefSeq" id="XP_031765754.2"/>
    </source>
</evidence>
<feature type="compositionally biased region" description="Polar residues" evidence="4">
    <location>
        <begin position="1252"/>
        <end position="1264"/>
    </location>
</feature>
<feature type="region of interest" description="Disordered" evidence="4">
    <location>
        <begin position="883"/>
        <end position="904"/>
    </location>
</feature>
<organism evidence="6 7">
    <name type="scientific">Galleria mellonella</name>
    <name type="common">Greater wax moth</name>
    <dbReference type="NCBI Taxonomy" id="7137"/>
    <lineage>
        <taxon>Eukaryota</taxon>
        <taxon>Metazoa</taxon>
        <taxon>Ecdysozoa</taxon>
        <taxon>Arthropoda</taxon>
        <taxon>Hexapoda</taxon>
        <taxon>Insecta</taxon>
        <taxon>Pterygota</taxon>
        <taxon>Neoptera</taxon>
        <taxon>Endopterygota</taxon>
        <taxon>Lepidoptera</taxon>
        <taxon>Glossata</taxon>
        <taxon>Ditrysia</taxon>
        <taxon>Pyraloidea</taxon>
        <taxon>Pyralidae</taxon>
        <taxon>Galleriinae</taxon>
        <taxon>Galleria</taxon>
    </lineage>
</organism>
<feature type="chain" id="PRO_5046060079" evidence="5">
    <location>
        <begin position="17"/>
        <end position="1386"/>
    </location>
</feature>
<evidence type="ECO:0000256" key="5">
    <source>
        <dbReference type="SAM" id="SignalP"/>
    </source>
</evidence>
<dbReference type="InterPro" id="IPR000618">
    <property type="entry name" value="Insect_cuticle"/>
</dbReference>
<sequence length="1386" mass="154410">MKFLFQLFLAIGLVSTEKLDRTYLPPPGAKFSGGSPGDIQTPLEFPKDTYPTTTRPDDRLTHTDDSQIEVGINRGLPPVSEGPGLPTVYRPLAPSSKPSYDFQNIYKLPTTTTSYAFSQTTTHPPVEGLDNTVGPFGLITSGFPTTYFPDFSTTSPGLFTAPHLEQGQENISGYQPSGNIQQPGQVPPFKDAVSPSITPVSQSAIDQNRPGYSVEQRNQYQHVQQPVSNVPSGSKMQVSDFVSQFPQSEGQNVGQYQGFPTSVQTVDQPGLVTSNVPTSISPDITASYVNNFDRTQGQTFPGKNVPPLNLTPNQQSVTTQSDMISPGSQFIQQPGQQQYQGNAAGRIPSQQVLSQTDTKFGQPGFEDSQNVYTPSSTISPAIQASDFPRTPNLQTSALPDENILASTPIYTDINRGIIPSRPVNRPERPQAESDRNAVILNYENTITPEGEFAYSFDTSNGIHAEENGTSVDGVKAKGAYSYIGDDGKLYSIVYSADENGFQPRGDHLPTPPPVPEAIQKVIEQAIRDKEAGISDDGTYNDDKYGHKKYQGIMSGYRPIGSSQDVNKDRDVTKLPKNRYNDDGEIVSVGSEGKYIPSEEESGDDLKDTTVGNRRRPGSMISSKRPVGQLSTENGNEEDQDRYEGLPKNEYDRRRPINKIPERYPANRIPEDSNNENNQEFYDDLRSDSKKYPIENVPTKPFFKKQPTDVNTPTYEEDFADNGKVSIGNINFQRPSNQFPGTDVDDEKDNFQKYSSQRRPTTKIPSSTSDDRIKVNNELKYVKQGKTQPIEAGISKSQIPDKFYPNADKYSLSHPKDDTVEYEDQTEVSGDAAQNSNIPIVRGRIPSEISGNKFVDSDDTTYKSVSQTRKPYTQKTVTTTPFTTKRPSFVDRYNQNRDKSQTQTTLTPETVSYDQFEENLATGSPYTSQSGKQSTFKQQPIAGNKLTNLPTIQKESGYQYLPPQKKFEQGTSKFPSKSQEILQSTKIPSKYYDSKDNGINAKPFTTPSVTRDETVDNDYEHVPEDEQYGTSITAKPSYTPNLNQNQPPFTQQKDLNQYNGPEYNVQQTTPSRYDNEDTQNRFPGQVSPQTVASRRPSYQETKTTGRPYQQFRPGLEHEKSQDIEKQPLPGQDKNKYFDEKYPDRPSGSFGLIPSTASTPAEGTFVTTAKTDVYRPGQDFQVNNEGIGKRPGTQEYGYMSTTRMPSQSQSIGNIPSQSPKSTYRPTVSETDDYSRTPGFETSRKPGSKIPGRPSTYSKGQLPSTTYRPPFTLRDDTDQESVIDEFRPVSNKFQPNQGFERTTTYRPKYSGQDRAASTPGYQTPDDRMSTEFKPGFGRFDTPTTFPATQEGLSTTTPYRAQPTTQKVIGEDFSGPKQPQKFDPKYGYYY</sequence>
<feature type="compositionally biased region" description="Basic and acidic residues" evidence="4">
    <location>
        <begin position="1113"/>
        <end position="1124"/>
    </location>
</feature>
<keyword evidence="1 3" id="KW-0193">Cuticle</keyword>
<feature type="region of interest" description="Disordered" evidence="4">
    <location>
        <begin position="920"/>
        <end position="946"/>
    </location>
</feature>
<keyword evidence="6" id="KW-1185">Reference proteome</keyword>
<protein>
    <submittedName>
        <fullName evidence="7">Uncharacterized protein LOC116413062</fullName>
    </submittedName>
</protein>
<feature type="compositionally biased region" description="Basic and acidic residues" evidence="4">
    <location>
        <begin position="1131"/>
        <end position="1142"/>
    </location>
</feature>
<name>A0A6J3C467_GALME</name>
<dbReference type="KEGG" id="gmw:116413062"/>
<feature type="compositionally biased region" description="Basic and acidic residues" evidence="4">
    <location>
        <begin position="565"/>
        <end position="581"/>
    </location>
</feature>
<feature type="compositionally biased region" description="Basic and acidic residues" evidence="4">
    <location>
        <begin position="1009"/>
        <end position="1023"/>
    </location>
</feature>
<evidence type="ECO:0000313" key="6">
    <source>
        <dbReference type="Proteomes" id="UP001652740"/>
    </source>
</evidence>
<feature type="region of interest" description="Disordered" evidence="4">
    <location>
        <begin position="555"/>
        <end position="709"/>
    </location>
</feature>
<accession>A0A6J3C467</accession>
<feature type="compositionally biased region" description="Polar residues" evidence="4">
    <location>
        <begin position="1079"/>
        <end position="1106"/>
    </location>
</feature>
<dbReference type="InParanoid" id="A0A6J3C467"/>
<proteinExistence type="predicted"/>
<feature type="compositionally biased region" description="Polar residues" evidence="4">
    <location>
        <begin position="1200"/>
        <end position="1226"/>
    </location>
</feature>
<reference evidence="7" key="1">
    <citation type="submission" date="2025-08" db="UniProtKB">
        <authorList>
            <consortium name="RefSeq"/>
        </authorList>
    </citation>
    <scope>IDENTIFICATION</scope>
    <source>
        <tissue evidence="7">Whole larvae</tissue>
    </source>
</reference>
<dbReference type="RefSeq" id="XP_031765754.2">
    <property type="nucleotide sequence ID" value="XM_031909894.2"/>
</dbReference>
<feature type="region of interest" description="Disordered" evidence="4">
    <location>
        <begin position="28"/>
        <end position="62"/>
    </location>
</feature>
<dbReference type="Proteomes" id="UP001652740">
    <property type="component" value="Unplaced"/>
</dbReference>